<dbReference type="Gene3D" id="1.25.40.10">
    <property type="entry name" value="Tetratricopeptide repeat domain"/>
    <property type="match status" value="1"/>
</dbReference>
<sequence length="167" mass="18911">MTEYPPYKSVAALNCVILGCANIWDLDRAYETFEAISGKLGMVPDIHSYNALICAFGKLKKTSEASKVFEHLVSLGVKPNATTYTLLVDAHLVNRDQKAAVSVVDEMVNAGFTPSKQTLKKVRRRCSREMDFDNDEKVQSLARQFKLRMGSEVRREMLYNLEYSAEY</sequence>
<dbReference type="NCBIfam" id="TIGR00756">
    <property type="entry name" value="PPR"/>
    <property type="match status" value="2"/>
</dbReference>
<proteinExistence type="predicted"/>
<reference evidence="3" key="1">
    <citation type="submission" date="2021-03" db="EMBL/GenBank/DDBJ databases">
        <authorList>
            <person name="Li Z."/>
            <person name="Yang C."/>
        </authorList>
    </citation>
    <scope>NUCLEOTIDE SEQUENCE</scope>
    <source>
        <strain evidence="3">Dzin_1.0</strain>
        <tissue evidence="3">Leaf</tissue>
    </source>
</reference>
<keyword evidence="1" id="KW-0677">Repeat</keyword>
<evidence type="ECO:0000313" key="3">
    <source>
        <dbReference type="EMBL" id="KAJ0973964.1"/>
    </source>
</evidence>
<dbReference type="Pfam" id="PF13041">
    <property type="entry name" value="PPR_2"/>
    <property type="match status" value="1"/>
</dbReference>
<evidence type="ECO:0008006" key="5">
    <source>
        <dbReference type="Google" id="ProtNLM"/>
    </source>
</evidence>
<feature type="repeat" description="PPR" evidence="2">
    <location>
        <begin position="80"/>
        <end position="114"/>
    </location>
</feature>
<evidence type="ECO:0000256" key="1">
    <source>
        <dbReference type="ARBA" id="ARBA00022737"/>
    </source>
</evidence>
<protein>
    <recommendedName>
        <fullName evidence="5">Pentatricopeptide repeat-containing protein</fullName>
    </recommendedName>
</protein>
<dbReference type="InterPro" id="IPR002885">
    <property type="entry name" value="PPR_rpt"/>
</dbReference>
<accession>A0A9D5CJA9</accession>
<comment type="caution">
    <text evidence="3">The sequence shown here is derived from an EMBL/GenBank/DDBJ whole genome shotgun (WGS) entry which is preliminary data.</text>
</comment>
<keyword evidence="4" id="KW-1185">Reference proteome</keyword>
<gene>
    <name evidence="3" type="ORF">J5N97_015929</name>
</gene>
<dbReference type="EMBL" id="JAGGNH010000004">
    <property type="protein sequence ID" value="KAJ0973964.1"/>
    <property type="molecule type" value="Genomic_DNA"/>
</dbReference>
<evidence type="ECO:0000313" key="4">
    <source>
        <dbReference type="Proteomes" id="UP001085076"/>
    </source>
</evidence>
<reference evidence="3" key="2">
    <citation type="journal article" date="2022" name="Hortic Res">
        <title>The genome of Dioscorea zingiberensis sheds light on the biosynthesis, origin and evolution of the medicinally important diosgenin saponins.</title>
        <authorList>
            <person name="Li Y."/>
            <person name="Tan C."/>
            <person name="Li Z."/>
            <person name="Guo J."/>
            <person name="Li S."/>
            <person name="Chen X."/>
            <person name="Wang C."/>
            <person name="Dai X."/>
            <person name="Yang H."/>
            <person name="Song W."/>
            <person name="Hou L."/>
            <person name="Xu J."/>
            <person name="Tong Z."/>
            <person name="Xu A."/>
            <person name="Yuan X."/>
            <person name="Wang W."/>
            <person name="Yang Q."/>
            <person name="Chen L."/>
            <person name="Sun Z."/>
            <person name="Wang K."/>
            <person name="Pan B."/>
            <person name="Chen J."/>
            <person name="Bao Y."/>
            <person name="Liu F."/>
            <person name="Qi X."/>
            <person name="Gang D.R."/>
            <person name="Wen J."/>
            <person name="Li J."/>
        </authorList>
    </citation>
    <scope>NUCLEOTIDE SEQUENCE</scope>
    <source>
        <strain evidence="3">Dzin_1.0</strain>
    </source>
</reference>
<organism evidence="3 4">
    <name type="scientific">Dioscorea zingiberensis</name>
    <dbReference type="NCBI Taxonomy" id="325984"/>
    <lineage>
        <taxon>Eukaryota</taxon>
        <taxon>Viridiplantae</taxon>
        <taxon>Streptophyta</taxon>
        <taxon>Embryophyta</taxon>
        <taxon>Tracheophyta</taxon>
        <taxon>Spermatophyta</taxon>
        <taxon>Magnoliopsida</taxon>
        <taxon>Liliopsida</taxon>
        <taxon>Dioscoreales</taxon>
        <taxon>Dioscoreaceae</taxon>
        <taxon>Dioscorea</taxon>
    </lineage>
</organism>
<feature type="repeat" description="PPR" evidence="2">
    <location>
        <begin position="45"/>
        <end position="79"/>
    </location>
</feature>
<dbReference type="PROSITE" id="PS51375">
    <property type="entry name" value="PPR"/>
    <property type="match status" value="2"/>
</dbReference>
<dbReference type="Proteomes" id="UP001085076">
    <property type="component" value="Miscellaneous, Linkage group lg04"/>
</dbReference>
<dbReference type="PANTHER" id="PTHR47205:SF1">
    <property type="entry name" value="OS07G0599000 PROTEIN"/>
    <property type="match status" value="1"/>
</dbReference>
<dbReference type="OrthoDB" id="185373at2759"/>
<dbReference type="InterPro" id="IPR044605">
    <property type="entry name" value="At1g26460-like"/>
</dbReference>
<dbReference type="AlphaFoldDB" id="A0A9D5CJA9"/>
<name>A0A9D5CJA9_9LILI</name>
<evidence type="ECO:0000256" key="2">
    <source>
        <dbReference type="PROSITE-ProRule" id="PRU00708"/>
    </source>
</evidence>
<dbReference type="PANTHER" id="PTHR47205">
    <property type="entry name" value="OS07G0599000 PROTEIN"/>
    <property type="match status" value="1"/>
</dbReference>
<dbReference type="InterPro" id="IPR011990">
    <property type="entry name" value="TPR-like_helical_dom_sf"/>
</dbReference>